<accession>A0A0F3MLB5</accession>
<dbReference type="Proteomes" id="UP000033616">
    <property type="component" value="Unassembled WGS sequence"/>
</dbReference>
<protein>
    <submittedName>
        <fullName evidence="1">Uncharacterized protein</fullName>
    </submittedName>
</protein>
<dbReference type="PATRIC" id="fig|1359168.3.peg.1159"/>
<gene>
    <name evidence="1" type="ORF">OCHUTO_0402</name>
</gene>
<sequence>MLRRINNDKLGALQGVLQQLLLDVEKLETLKTLGIKFSTLSSI</sequence>
<evidence type="ECO:0000313" key="2">
    <source>
        <dbReference type="Proteomes" id="UP000033616"/>
    </source>
</evidence>
<evidence type="ECO:0000313" key="1">
    <source>
        <dbReference type="EMBL" id="KJV56535.1"/>
    </source>
</evidence>
<comment type="caution">
    <text evidence="1">The sequence shown here is derived from an EMBL/GenBank/DDBJ whole genome shotgun (WGS) entry which is preliminary data.</text>
</comment>
<organism evidence="1 2">
    <name type="scientific">Orientia chuto str. Dubai</name>
    <dbReference type="NCBI Taxonomy" id="1359168"/>
    <lineage>
        <taxon>Bacteria</taxon>
        <taxon>Pseudomonadati</taxon>
        <taxon>Pseudomonadota</taxon>
        <taxon>Alphaproteobacteria</taxon>
        <taxon>Rickettsiales</taxon>
        <taxon>Rickettsiaceae</taxon>
        <taxon>Rickettsieae</taxon>
        <taxon>Orientia</taxon>
    </lineage>
</organism>
<reference evidence="1 2" key="1">
    <citation type="submission" date="2015-02" db="EMBL/GenBank/DDBJ databases">
        <title>Genome Sequencing of Rickettsiales.</title>
        <authorList>
            <person name="Daugherty S.C."/>
            <person name="Su Q."/>
            <person name="Abolude K."/>
            <person name="Beier-Sexton M."/>
            <person name="Carlyon J.A."/>
            <person name="Carter R."/>
            <person name="Day N.P."/>
            <person name="Dumler S.J."/>
            <person name="Dyachenko V."/>
            <person name="Godinez A."/>
            <person name="Kurtti T.J."/>
            <person name="Lichay M."/>
            <person name="Mullins K.E."/>
            <person name="Ott S."/>
            <person name="Pappas-Brown V."/>
            <person name="Paris D.H."/>
            <person name="Patel P."/>
            <person name="Richards A.L."/>
            <person name="Sadzewicz L."/>
            <person name="Sears K."/>
            <person name="Seidman D."/>
            <person name="Sengamalay N."/>
            <person name="Stenos J."/>
            <person name="Tallon L.J."/>
            <person name="Vincent G."/>
            <person name="Fraser C.M."/>
            <person name="Munderloh U."/>
            <person name="Dunning-Hotopp J.C."/>
        </authorList>
    </citation>
    <scope>NUCLEOTIDE SEQUENCE [LARGE SCALE GENOMIC DNA]</scope>
    <source>
        <strain evidence="1 2">Fuller</strain>
    </source>
</reference>
<dbReference type="AlphaFoldDB" id="A0A0F3MLB5"/>
<feature type="non-terminal residue" evidence="1">
    <location>
        <position position="43"/>
    </location>
</feature>
<proteinExistence type="predicted"/>
<keyword evidence="2" id="KW-1185">Reference proteome</keyword>
<dbReference type="EMBL" id="LANP01000008">
    <property type="protein sequence ID" value="KJV56535.1"/>
    <property type="molecule type" value="Genomic_DNA"/>
</dbReference>
<name>A0A0F3MLB5_9RICK</name>